<organism evidence="1 2">
    <name type="scientific">Melastoma candidum</name>
    <dbReference type="NCBI Taxonomy" id="119954"/>
    <lineage>
        <taxon>Eukaryota</taxon>
        <taxon>Viridiplantae</taxon>
        <taxon>Streptophyta</taxon>
        <taxon>Embryophyta</taxon>
        <taxon>Tracheophyta</taxon>
        <taxon>Spermatophyta</taxon>
        <taxon>Magnoliopsida</taxon>
        <taxon>eudicotyledons</taxon>
        <taxon>Gunneridae</taxon>
        <taxon>Pentapetalae</taxon>
        <taxon>rosids</taxon>
        <taxon>malvids</taxon>
        <taxon>Myrtales</taxon>
        <taxon>Melastomataceae</taxon>
        <taxon>Melastomatoideae</taxon>
        <taxon>Melastomateae</taxon>
        <taxon>Melastoma</taxon>
    </lineage>
</organism>
<name>A0ACB9S6Y1_9MYRT</name>
<gene>
    <name evidence="1" type="ORF">MLD38_003814</name>
</gene>
<reference evidence="2" key="1">
    <citation type="journal article" date="2023" name="Front. Plant Sci.">
        <title>Chromosomal-level genome assembly of Melastoma candidum provides insights into trichome evolution.</title>
        <authorList>
            <person name="Zhong Y."/>
            <person name="Wu W."/>
            <person name="Sun C."/>
            <person name="Zou P."/>
            <person name="Liu Y."/>
            <person name="Dai S."/>
            <person name="Zhou R."/>
        </authorList>
    </citation>
    <scope>NUCLEOTIDE SEQUENCE [LARGE SCALE GENOMIC DNA]</scope>
</reference>
<protein>
    <submittedName>
        <fullName evidence="1">Uncharacterized protein</fullName>
    </submittedName>
</protein>
<evidence type="ECO:0000313" key="1">
    <source>
        <dbReference type="EMBL" id="KAI4385821.1"/>
    </source>
</evidence>
<accession>A0ACB9S6Y1</accession>
<keyword evidence="2" id="KW-1185">Reference proteome</keyword>
<sequence length="276" mass="31059">MRDDGASGIGYASGTHIGIAGVDVEGSVLPDAHWLVGFVKEKEKGKTLVDTGLGLFYPSIFNRLALKTLKLDVLAFCSAYMSEDDGLKGGSESLSVVKLFEDGTLCLSEGEHLVEQNMMFEFAIFCSFQMIFVKLAMEFPRLVPPIVAFIDRLFGCHEHCFLVEQLLQKFDESLLPKLSVYYKLFLYFNLFNRIAGNESIPPSGQLDVLMNLMVFIVKKHSLETRLRSWSRGSKVIGLCRTMMMHQKTSRLFVNLSQVLASVCPYFPDLELRDNAR</sequence>
<evidence type="ECO:0000313" key="2">
    <source>
        <dbReference type="Proteomes" id="UP001057402"/>
    </source>
</evidence>
<comment type="caution">
    <text evidence="1">The sequence shown here is derived from an EMBL/GenBank/DDBJ whole genome shotgun (WGS) entry which is preliminary data.</text>
</comment>
<dbReference type="EMBL" id="CM042881">
    <property type="protein sequence ID" value="KAI4385821.1"/>
    <property type="molecule type" value="Genomic_DNA"/>
</dbReference>
<dbReference type="Proteomes" id="UP001057402">
    <property type="component" value="Chromosome 2"/>
</dbReference>
<proteinExistence type="predicted"/>